<feature type="transmembrane region" description="Helical" evidence="1">
    <location>
        <begin position="200"/>
        <end position="219"/>
    </location>
</feature>
<dbReference type="GO" id="GO:0008654">
    <property type="term" value="P:phospholipid biosynthetic process"/>
    <property type="evidence" value="ECO:0007669"/>
    <property type="project" value="InterPro"/>
</dbReference>
<dbReference type="SUPFAM" id="SSF53335">
    <property type="entry name" value="S-adenosyl-L-methionine-dependent methyltransferases"/>
    <property type="match status" value="1"/>
</dbReference>
<sequence>MKNPGSIRWLALVSLLLLGAAFVLMQTESQSVRIGSVLGMPLFFYLLLLPGAGIFAAAEKISWKRLLQRPANVVTLLRPGILLIGTAWGALILQAGFPGNSGSVRAWGASILIALGFAADFLDGLLARREAVNYGNGEGTFGSWLDAESDAIAIALSGLSLTLIKGDYSLLLLPVLARHSFSLLFVIMPVEPRFPGWYRIGSKISAAILQFTIASLWIFELLSARWFAPFAQALLPASTLLILLSFSIETFFRGREALLLIPPGHRRGLLKSVLVYYTFPLIIAPLRFVRMKRLYRRLVPEGGMVFDVGAHIGNRIPVFRTLGASVHAFEPQPSCRALLEHWYGEDRGVQLHFSAVGKNPGSAPLFVSRAHPTLTSLDGTWVENRTKDSLFKGVGWEKCGVIQVSTLEEMIRLYGTPDFIKIDVEGHELQVLQGLNTAVRALSFEFLVSEKALGLECLNKIEAAGRYEFNFSPGESMRMVFPRWADYRQIKTFLEEYGKSSSGDVYARKIS</sequence>
<dbReference type="InterPro" id="IPR052514">
    <property type="entry name" value="SAM-dependent_MTase"/>
</dbReference>
<dbReference type="eggNOG" id="COG0030">
    <property type="taxonomic scope" value="Bacteria"/>
</dbReference>
<dbReference type="RefSeq" id="WP_024269659.1">
    <property type="nucleotide sequence ID" value="NC_023035.1"/>
</dbReference>
<dbReference type="AlphaFoldDB" id="V5WNT5"/>
<keyword evidence="4" id="KW-1185">Reference proteome</keyword>
<dbReference type="Proteomes" id="UP000018680">
    <property type="component" value="Chromosome"/>
</dbReference>
<organism evidence="3 4">
    <name type="scientific">Salinispira pacifica</name>
    <dbReference type="NCBI Taxonomy" id="1307761"/>
    <lineage>
        <taxon>Bacteria</taxon>
        <taxon>Pseudomonadati</taxon>
        <taxon>Spirochaetota</taxon>
        <taxon>Spirochaetia</taxon>
        <taxon>Spirochaetales</taxon>
        <taxon>Spirochaetaceae</taxon>
        <taxon>Salinispira</taxon>
    </lineage>
</organism>
<dbReference type="NCBIfam" id="TIGR01444">
    <property type="entry name" value="fkbM_fam"/>
    <property type="match status" value="1"/>
</dbReference>
<dbReference type="PATRIC" id="fig|1307761.3.peg.3422"/>
<feature type="transmembrane region" description="Helical" evidence="1">
    <location>
        <begin position="39"/>
        <end position="58"/>
    </location>
</feature>
<protein>
    <recommendedName>
        <fullName evidence="2">Methyltransferase FkbM domain-containing protein</fullName>
    </recommendedName>
</protein>
<dbReference type="InterPro" id="IPR006342">
    <property type="entry name" value="FkbM_mtfrase"/>
</dbReference>
<dbReference type="InterPro" id="IPR043130">
    <property type="entry name" value="CDP-OH_PTrfase_TM_dom"/>
</dbReference>
<name>V5WNT5_9SPIO</name>
<dbReference type="Gene3D" id="3.40.50.150">
    <property type="entry name" value="Vaccinia Virus protein VP39"/>
    <property type="match status" value="1"/>
</dbReference>
<dbReference type="GO" id="GO:0016020">
    <property type="term" value="C:membrane"/>
    <property type="evidence" value="ECO:0007669"/>
    <property type="project" value="InterPro"/>
</dbReference>
<reference evidence="3 4" key="1">
    <citation type="journal article" date="2015" name="Stand. Genomic Sci.">
        <title>Complete genome sequence and description of Salinispira pacifica gen. nov., sp. nov., a novel spirochaete isolated form a hypersaline microbial mat.</title>
        <authorList>
            <person name="Ben Hania W."/>
            <person name="Joseph M."/>
            <person name="Schumann P."/>
            <person name="Bunk B."/>
            <person name="Fiebig A."/>
            <person name="Sproer C."/>
            <person name="Klenk H.P."/>
            <person name="Fardeau M.L."/>
            <person name="Spring S."/>
        </authorList>
    </citation>
    <scope>NUCLEOTIDE SEQUENCE [LARGE SCALE GENOMIC DNA]</scope>
    <source>
        <strain evidence="3 4">L21-RPul-D2</strain>
    </source>
</reference>
<proteinExistence type="predicted"/>
<feature type="transmembrane region" description="Helical" evidence="1">
    <location>
        <begin position="268"/>
        <end position="289"/>
    </location>
</feature>
<dbReference type="PANTHER" id="PTHR34203:SF15">
    <property type="entry name" value="SLL1173 PROTEIN"/>
    <property type="match status" value="1"/>
</dbReference>
<dbReference type="STRING" id="1307761.L21SP2_3433"/>
<keyword evidence="1" id="KW-0812">Transmembrane</keyword>
<feature type="domain" description="Methyltransferase FkbM" evidence="2">
    <location>
        <begin position="307"/>
        <end position="446"/>
    </location>
</feature>
<dbReference type="HOGENOM" id="CLU_533047_0_0_12"/>
<dbReference type="Pfam" id="PF01066">
    <property type="entry name" value="CDP-OH_P_transf"/>
    <property type="match status" value="1"/>
</dbReference>
<dbReference type="Gene3D" id="1.20.120.1760">
    <property type="match status" value="1"/>
</dbReference>
<keyword evidence="1" id="KW-1133">Transmembrane helix</keyword>
<dbReference type="GO" id="GO:0016780">
    <property type="term" value="F:phosphotransferase activity, for other substituted phosphate groups"/>
    <property type="evidence" value="ECO:0007669"/>
    <property type="project" value="InterPro"/>
</dbReference>
<gene>
    <name evidence="3" type="ORF">L21SP2_3433</name>
</gene>
<dbReference type="EMBL" id="CP006939">
    <property type="protein sequence ID" value="AHC16771.1"/>
    <property type="molecule type" value="Genomic_DNA"/>
</dbReference>
<dbReference type="InterPro" id="IPR000462">
    <property type="entry name" value="CDP-OH_P_trans"/>
</dbReference>
<accession>V5WNT5</accession>
<evidence type="ECO:0000256" key="1">
    <source>
        <dbReference type="SAM" id="Phobius"/>
    </source>
</evidence>
<dbReference type="Pfam" id="PF05050">
    <property type="entry name" value="Methyltransf_21"/>
    <property type="match status" value="1"/>
</dbReference>
<dbReference type="KEGG" id="slr:L21SP2_3433"/>
<feature type="transmembrane region" description="Helical" evidence="1">
    <location>
        <begin position="104"/>
        <end position="122"/>
    </location>
</feature>
<feature type="transmembrane region" description="Helical" evidence="1">
    <location>
        <begin position="168"/>
        <end position="188"/>
    </location>
</feature>
<evidence type="ECO:0000313" key="3">
    <source>
        <dbReference type="EMBL" id="AHC16771.1"/>
    </source>
</evidence>
<keyword evidence="1" id="KW-0472">Membrane</keyword>
<dbReference type="InterPro" id="IPR029063">
    <property type="entry name" value="SAM-dependent_MTases_sf"/>
</dbReference>
<evidence type="ECO:0000259" key="2">
    <source>
        <dbReference type="Pfam" id="PF05050"/>
    </source>
</evidence>
<dbReference type="PANTHER" id="PTHR34203">
    <property type="entry name" value="METHYLTRANSFERASE, FKBM FAMILY PROTEIN"/>
    <property type="match status" value="1"/>
</dbReference>
<evidence type="ECO:0000313" key="4">
    <source>
        <dbReference type="Proteomes" id="UP000018680"/>
    </source>
</evidence>
<feature type="transmembrane region" description="Helical" evidence="1">
    <location>
        <begin position="226"/>
        <end position="248"/>
    </location>
</feature>
<feature type="transmembrane region" description="Helical" evidence="1">
    <location>
        <begin position="70"/>
        <end position="92"/>
    </location>
</feature>